<accession>A0A518C0E8</accession>
<name>A0A518C0E8_9BACT</name>
<proteinExistence type="predicted"/>
<keyword evidence="1" id="KW-0472">Membrane</keyword>
<protein>
    <submittedName>
        <fullName evidence="2">Class III cytochrome C family protein</fullName>
    </submittedName>
</protein>
<keyword evidence="1" id="KW-1133">Transmembrane helix</keyword>
<dbReference type="KEGG" id="mcad:Pan265_25660"/>
<reference evidence="2 3" key="1">
    <citation type="submission" date="2019-02" db="EMBL/GenBank/DDBJ databases">
        <title>Deep-cultivation of Planctomycetes and their phenomic and genomic characterization uncovers novel biology.</title>
        <authorList>
            <person name="Wiegand S."/>
            <person name="Jogler M."/>
            <person name="Boedeker C."/>
            <person name="Pinto D."/>
            <person name="Vollmers J."/>
            <person name="Rivas-Marin E."/>
            <person name="Kohn T."/>
            <person name="Peeters S.H."/>
            <person name="Heuer A."/>
            <person name="Rast P."/>
            <person name="Oberbeckmann S."/>
            <person name="Bunk B."/>
            <person name="Jeske O."/>
            <person name="Meyerdierks A."/>
            <person name="Storesund J.E."/>
            <person name="Kallscheuer N."/>
            <person name="Luecker S."/>
            <person name="Lage O.M."/>
            <person name="Pohl T."/>
            <person name="Merkel B.J."/>
            <person name="Hornburger P."/>
            <person name="Mueller R.-W."/>
            <person name="Bruemmer F."/>
            <person name="Labrenz M."/>
            <person name="Spormann A.M."/>
            <person name="Op den Camp H."/>
            <person name="Overmann J."/>
            <person name="Amann R."/>
            <person name="Jetten M.S.M."/>
            <person name="Mascher T."/>
            <person name="Medema M.H."/>
            <person name="Devos D.P."/>
            <person name="Kaster A.-K."/>
            <person name="Ovreas L."/>
            <person name="Rohde M."/>
            <person name="Galperin M.Y."/>
            <person name="Jogler C."/>
        </authorList>
    </citation>
    <scope>NUCLEOTIDE SEQUENCE [LARGE SCALE GENOMIC DNA]</scope>
    <source>
        <strain evidence="2 3">Pan265</strain>
    </source>
</reference>
<dbReference type="AlphaFoldDB" id="A0A518C0E8"/>
<keyword evidence="1" id="KW-0812">Transmembrane</keyword>
<dbReference type="InterPro" id="IPR036280">
    <property type="entry name" value="Multihaem_cyt_sf"/>
</dbReference>
<gene>
    <name evidence="2" type="ORF">Pan265_25660</name>
</gene>
<feature type="transmembrane region" description="Helical" evidence="1">
    <location>
        <begin position="17"/>
        <end position="41"/>
    </location>
</feature>
<evidence type="ECO:0000313" key="3">
    <source>
        <dbReference type="Proteomes" id="UP000320386"/>
    </source>
</evidence>
<dbReference type="PANTHER" id="PTHR39425:SF1">
    <property type="entry name" value="CYTOCHROME C7-LIKE DOMAIN-CONTAINING PROTEIN"/>
    <property type="match status" value="1"/>
</dbReference>
<sequence length="242" mass="27165">MSDSSDQPYVFPSWANYLLPVVLLMIVGAGMYVPATTYLTLSAGTLNPGYRPEQPVPYSHELHAGELGMDCTYCHTTVEDAAFAAIPPTQTCINCHNPETDAAGLRKNSDKLQPVYESYRTGKPVKWVKVHDLADYSYFNHSAHVNKGVGCYSCHGRVDKMGEEGVYQVENLSMGWCIECHREPEKHLRPLDQVTSMTYHLELPKVGDETDEEAQLRIGLELKEKYNIHSIAYMTSCSTCHR</sequence>
<dbReference type="Proteomes" id="UP000320386">
    <property type="component" value="Chromosome"/>
</dbReference>
<dbReference type="CDD" id="cd08168">
    <property type="entry name" value="Cytochrom_C3"/>
    <property type="match status" value="1"/>
</dbReference>
<dbReference type="Gene3D" id="3.90.10.10">
    <property type="entry name" value="Cytochrome C3"/>
    <property type="match status" value="2"/>
</dbReference>
<dbReference type="SUPFAM" id="SSF48695">
    <property type="entry name" value="Multiheme cytochromes"/>
    <property type="match status" value="1"/>
</dbReference>
<organism evidence="2 3">
    <name type="scientific">Mucisphaera calidilacus</name>
    <dbReference type="NCBI Taxonomy" id="2527982"/>
    <lineage>
        <taxon>Bacteria</taxon>
        <taxon>Pseudomonadati</taxon>
        <taxon>Planctomycetota</taxon>
        <taxon>Phycisphaerae</taxon>
        <taxon>Phycisphaerales</taxon>
        <taxon>Phycisphaeraceae</taxon>
        <taxon>Mucisphaera</taxon>
    </lineage>
</organism>
<dbReference type="PANTHER" id="PTHR39425">
    <property type="entry name" value="LIPOPROTEIN CYTOCHROME C"/>
    <property type="match status" value="1"/>
</dbReference>
<dbReference type="EMBL" id="CP036280">
    <property type="protein sequence ID" value="QDU72692.1"/>
    <property type="molecule type" value="Genomic_DNA"/>
</dbReference>
<evidence type="ECO:0000256" key="1">
    <source>
        <dbReference type="SAM" id="Phobius"/>
    </source>
</evidence>
<evidence type="ECO:0000313" key="2">
    <source>
        <dbReference type="EMBL" id="QDU72692.1"/>
    </source>
</evidence>
<keyword evidence="3" id="KW-1185">Reference proteome</keyword>
<dbReference type="RefSeq" id="WP_236254430.1">
    <property type="nucleotide sequence ID" value="NZ_CP036280.1"/>
</dbReference>